<organism evidence="2 3">
    <name type="scientific">Roseateles violae</name>
    <dbReference type="NCBI Taxonomy" id="3058042"/>
    <lineage>
        <taxon>Bacteria</taxon>
        <taxon>Pseudomonadati</taxon>
        <taxon>Pseudomonadota</taxon>
        <taxon>Betaproteobacteria</taxon>
        <taxon>Burkholderiales</taxon>
        <taxon>Sphaerotilaceae</taxon>
        <taxon>Roseateles</taxon>
    </lineage>
</organism>
<gene>
    <name evidence="2" type="ORF">QWJ38_17145</name>
</gene>
<dbReference type="Proteomes" id="UP001228044">
    <property type="component" value="Unassembled WGS sequence"/>
</dbReference>
<feature type="region of interest" description="Disordered" evidence="1">
    <location>
        <begin position="26"/>
        <end position="45"/>
    </location>
</feature>
<protein>
    <submittedName>
        <fullName evidence="2">Uncharacterized protein</fullName>
    </submittedName>
</protein>
<comment type="caution">
    <text evidence="2">The sequence shown here is derived from an EMBL/GenBank/DDBJ whole genome shotgun (WGS) entry which is preliminary data.</text>
</comment>
<keyword evidence="3" id="KW-1185">Reference proteome</keyword>
<evidence type="ECO:0000313" key="2">
    <source>
        <dbReference type="EMBL" id="MDN3922020.1"/>
    </source>
</evidence>
<sequence length="73" mass="7852">MQAHKPAAHAFTASLQRILQRTEALLQRRPNGPTFAETPADDDSDMLAGLEVCDSDWGAWVEAGGDLLMGKNG</sequence>
<dbReference type="EMBL" id="JAUHHC010000004">
    <property type="protein sequence ID" value="MDN3922020.1"/>
    <property type="molecule type" value="Genomic_DNA"/>
</dbReference>
<evidence type="ECO:0000313" key="3">
    <source>
        <dbReference type="Proteomes" id="UP001228044"/>
    </source>
</evidence>
<proteinExistence type="predicted"/>
<evidence type="ECO:0000256" key="1">
    <source>
        <dbReference type="SAM" id="MobiDB-lite"/>
    </source>
</evidence>
<dbReference type="RefSeq" id="WP_290360318.1">
    <property type="nucleotide sequence ID" value="NZ_JAUHHC010000004.1"/>
</dbReference>
<reference evidence="2 3" key="1">
    <citation type="submission" date="2023-06" db="EMBL/GenBank/DDBJ databases">
        <title>Pelomonas sp. PFR6 16S ribosomal RNA gene Genome sequencing and assembly.</title>
        <authorList>
            <person name="Woo H."/>
        </authorList>
    </citation>
    <scope>NUCLEOTIDE SEQUENCE [LARGE SCALE GENOMIC DNA]</scope>
    <source>
        <strain evidence="2 3">PFR6</strain>
    </source>
</reference>
<accession>A0ABT8DXC5</accession>
<name>A0ABT8DXC5_9BURK</name>